<accession>A0AAN9NXS1</accession>
<organism evidence="1 2">
    <name type="scientific">Phaseolus coccineus</name>
    <name type="common">Scarlet runner bean</name>
    <name type="synonym">Phaseolus multiflorus</name>
    <dbReference type="NCBI Taxonomy" id="3886"/>
    <lineage>
        <taxon>Eukaryota</taxon>
        <taxon>Viridiplantae</taxon>
        <taxon>Streptophyta</taxon>
        <taxon>Embryophyta</taxon>
        <taxon>Tracheophyta</taxon>
        <taxon>Spermatophyta</taxon>
        <taxon>Magnoliopsida</taxon>
        <taxon>eudicotyledons</taxon>
        <taxon>Gunneridae</taxon>
        <taxon>Pentapetalae</taxon>
        <taxon>rosids</taxon>
        <taxon>fabids</taxon>
        <taxon>Fabales</taxon>
        <taxon>Fabaceae</taxon>
        <taxon>Papilionoideae</taxon>
        <taxon>50 kb inversion clade</taxon>
        <taxon>NPAAA clade</taxon>
        <taxon>indigoferoid/millettioid clade</taxon>
        <taxon>Phaseoleae</taxon>
        <taxon>Phaseolus</taxon>
    </lineage>
</organism>
<dbReference type="EMBL" id="JAYMYR010000002">
    <property type="protein sequence ID" value="KAK7378913.1"/>
    <property type="molecule type" value="Genomic_DNA"/>
</dbReference>
<evidence type="ECO:0000313" key="1">
    <source>
        <dbReference type="EMBL" id="KAK7378913.1"/>
    </source>
</evidence>
<dbReference type="Proteomes" id="UP001374584">
    <property type="component" value="Unassembled WGS sequence"/>
</dbReference>
<protein>
    <submittedName>
        <fullName evidence="1">Uncharacterized protein</fullName>
    </submittedName>
</protein>
<comment type="caution">
    <text evidence="1">The sequence shown here is derived from an EMBL/GenBank/DDBJ whole genome shotgun (WGS) entry which is preliminary data.</text>
</comment>
<sequence>MFTDGSIFYINYKDPRKPDDDLPLLVCFRLIGLLEISLECKEDNFRAGNMVFLEKLLQQIVVYLYERL</sequence>
<proteinExistence type="predicted"/>
<name>A0AAN9NXS1_PHACN</name>
<evidence type="ECO:0000313" key="2">
    <source>
        <dbReference type="Proteomes" id="UP001374584"/>
    </source>
</evidence>
<gene>
    <name evidence="1" type="ORF">VNO80_04362</name>
</gene>
<keyword evidence="2" id="KW-1185">Reference proteome</keyword>
<dbReference type="AlphaFoldDB" id="A0AAN9NXS1"/>
<reference evidence="1 2" key="1">
    <citation type="submission" date="2024-01" db="EMBL/GenBank/DDBJ databases">
        <title>The genomes of 5 underutilized Papilionoideae crops provide insights into root nodulation and disease resistanc.</title>
        <authorList>
            <person name="Jiang F."/>
        </authorList>
    </citation>
    <scope>NUCLEOTIDE SEQUENCE [LARGE SCALE GENOMIC DNA]</scope>
    <source>
        <strain evidence="1">JINMINGXINNONG_FW02</strain>
        <tissue evidence="1">Leaves</tissue>
    </source>
</reference>